<dbReference type="EMBL" id="CP121472">
    <property type="protein sequence ID" value="WPL16392.1"/>
    <property type="molecule type" value="Genomic_DNA"/>
</dbReference>
<evidence type="ECO:0000313" key="3">
    <source>
        <dbReference type="Proteomes" id="UP001432180"/>
    </source>
</evidence>
<gene>
    <name evidence="2" type="ORF">Thiowin_01346</name>
</gene>
<feature type="transmembrane region" description="Helical" evidence="1">
    <location>
        <begin position="12"/>
        <end position="31"/>
    </location>
</feature>
<dbReference type="Proteomes" id="UP001432180">
    <property type="component" value="Chromosome"/>
</dbReference>
<protein>
    <submittedName>
        <fullName evidence="2">Uncharacterized protein</fullName>
    </submittedName>
</protein>
<name>A0ABZ0S7V0_9GAMM</name>
<accession>A0ABZ0S7V0</accession>
<sequence>MLLLLDNEGDLFLFLFLVLIGFVVPGLIKIVGQPAGTLAARAIQSSGDDVHSHLEH</sequence>
<dbReference type="RefSeq" id="WP_328986939.1">
    <property type="nucleotide sequence ID" value="NZ_CP121472.1"/>
</dbReference>
<evidence type="ECO:0000256" key="1">
    <source>
        <dbReference type="SAM" id="Phobius"/>
    </source>
</evidence>
<evidence type="ECO:0000313" key="2">
    <source>
        <dbReference type="EMBL" id="WPL16392.1"/>
    </source>
</evidence>
<proteinExistence type="predicted"/>
<keyword evidence="1" id="KW-1133">Transmembrane helix</keyword>
<keyword evidence="1" id="KW-0812">Transmembrane</keyword>
<keyword evidence="3" id="KW-1185">Reference proteome</keyword>
<keyword evidence="1" id="KW-0472">Membrane</keyword>
<reference evidence="2 3" key="1">
    <citation type="journal article" date="2023" name="Microorganisms">
        <title>Thiorhodovibrio frisius and Trv. litoralis spp. nov., Two Novel Members from a Clade of Fastidious Purple Sulfur Bacteria That Exhibit Unique Red-Shifted Light-Harvesting Capabilities.</title>
        <authorList>
            <person name="Methner A."/>
            <person name="Kuzyk S.B."/>
            <person name="Petersen J."/>
            <person name="Bauer S."/>
            <person name="Brinkmann H."/>
            <person name="Sichau K."/>
            <person name="Wanner G."/>
            <person name="Wolf J."/>
            <person name="Neumann-Schaal M."/>
            <person name="Henke P."/>
            <person name="Tank M."/>
            <person name="Sproer C."/>
            <person name="Bunk B."/>
            <person name="Overmann J."/>
        </authorList>
    </citation>
    <scope>NUCLEOTIDE SEQUENCE [LARGE SCALE GENOMIC DNA]</scope>
    <source>
        <strain evidence="2 3">DSM 6702</strain>
    </source>
</reference>
<organism evidence="2 3">
    <name type="scientific">Thiorhodovibrio winogradskyi</name>
    <dbReference type="NCBI Taxonomy" id="77007"/>
    <lineage>
        <taxon>Bacteria</taxon>
        <taxon>Pseudomonadati</taxon>
        <taxon>Pseudomonadota</taxon>
        <taxon>Gammaproteobacteria</taxon>
        <taxon>Chromatiales</taxon>
        <taxon>Chromatiaceae</taxon>
        <taxon>Thiorhodovibrio</taxon>
    </lineage>
</organism>